<evidence type="ECO:0008006" key="3">
    <source>
        <dbReference type="Google" id="ProtNLM"/>
    </source>
</evidence>
<evidence type="ECO:0000313" key="2">
    <source>
        <dbReference type="Proteomes" id="UP000198287"/>
    </source>
</evidence>
<sequence length="248" mass="27237">MFGAIGGVTACAAVYSGHPNSFPCSSLGGSGSGSTFEFISTEISLPNGRGQKAICGNLKLTQQIGYKLIKIDTKKLDNWHYYGIKKELHREELHPFILEQNPASFPFKIQLPEHNSQLPSSVECGRFRIEYFLVPYLRIAAILNLTEGRSPDFAFKIDFSDGLCDSKLQNLEGEEEIFFGTGRLGDDVDAVAPGTLSRILRSHSVSSLLSLWPPSYSRAVSRRGSLMSLETLPPHYEDLCSGGKDKGT</sequence>
<proteinExistence type="predicted"/>
<evidence type="ECO:0000313" key="1">
    <source>
        <dbReference type="EMBL" id="OXA53975.1"/>
    </source>
</evidence>
<dbReference type="AlphaFoldDB" id="A0A226E8U4"/>
<name>A0A226E8U4_FOLCA</name>
<reference evidence="1 2" key="1">
    <citation type="submission" date="2015-12" db="EMBL/GenBank/DDBJ databases">
        <title>The genome of Folsomia candida.</title>
        <authorList>
            <person name="Faddeeva A."/>
            <person name="Derks M.F."/>
            <person name="Anvar Y."/>
            <person name="Smit S."/>
            <person name="Van Straalen N."/>
            <person name="Roelofs D."/>
        </authorList>
    </citation>
    <scope>NUCLEOTIDE SEQUENCE [LARGE SCALE GENOMIC DNA]</scope>
    <source>
        <strain evidence="1 2">VU population</strain>
        <tissue evidence="1">Whole body</tissue>
    </source>
</reference>
<protein>
    <recommendedName>
        <fullName evidence="3">Arrestin-like N-terminal domain-containing protein</fullName>
    </recommendedName>
</protein>
<dbReference type="EMBL" id="LNIX01000005">
    <property type="protein sequence ID" value="OXA53975.1"/>
    <property type="molecule type" value="Genomic_DNA"/>
</dbReference>
<organism evidence="1 2">
    <name type="scientific">Folsomia candida</name>
    <name type="common">Springtail</name>
    <dbReference type="NCBI Taxonomy" id="158441"/>
    <lineage>
        <taxon>Eukaryota</taxon>
        <taxon>Metazoa</taxon>
        <taxon>Ecdysozoa</taxon>
        <taxon>Arthropoda</taxon>
        <taxon>Hexapoda</taxon>
        <taxon>Collembola</taxon>
        <taxon>Entomobryomorpha</taxon>
        <taxon>Isotomoidea</taxon>
        <taxon>Isotomidae</taxon>
        <taxon>Proisotominae</taxon>
        <taxon>Folsomia</taxon>
    </lineage>
</organism>
<keyword evidence="2" id="KW-1185">Reference proteome</keyword>
<comment type="caution">
    <text evidence="1">The sequence shown here is derived from an EMBL/GenBank/DDBJ whole genome shotgun (WGS) entry which is preliminary data.</text>
</comment>
<dbReference type="InterPro" id="IPR014752">
    <property type="entry name" value="Arrestin-like_C"/>
</dbReference>
<accession>A0A226E8U4</accession>
<dbReference type="Proteomes" id="UP000198287">
    <property type="component" value="Unassembled WGS sequence"/>
</dbReference>
<dbReference type="Gene3D" id="2.60.40.640">
    <property type="match status" value="1"/>
</dbReference>
<gene>
    <name evidence="1" type="ORF">Fcan01_11358</name>
</gene>